<feature type="chain" id="PRO_5032427293" evidence="1">
    <location>
        <begin position="24"/>
        <end position="149"/>
    </location>
</feature>
<dbReference type="InterPro" id="IPR032710">
    <property type="entry name" value="NTF2-like_dom_sf"/>
</dbReference>
<dbReference type="Gene3D" id="3.10.450.50">
    <property type="match status" value="1"/>
</dbReference>
<gene>
    <name evidence="3" type="ORF">GGR25_001563</name>
</gene>
<dbReference type="InterPro" id="IPR027843">
    <property type="entry name" value="DUF4440"/>
</dbReference>
<evidence type="ECO:0000313" key="4">
    <source>
        <dbReference type="Proteomes" id="UP000553963"/>
    </source>
</evidence>
<organism evidence="3 4">
    <name type="scientific">Kaistia hirudinis</name>
    <dbReference type="NCBI Taxonomy" id="1293440"/>
    <lineage>
        <taxon>Bacteria</taxon>
        <taxon>Pseudomonadati</taxon>
        <taxon>Pseudomonadota</taxon>
        <taxon>Alphaproteobacteria</taxon>
        <taxon>Hyphomicrobiales</taxon>
        <taxon>Kaistiaceae</taxon>
        <taxon>Kaistia</taxon>
    </lineage>
</organism>
<accession>A0A840AML6</accession>
<feature type="signal peptide" evidence="1">
    <location>
        <begin position="1"/>
        <end position="23"/>
    </location>
</feature>
<sequence>MLRGLSACVIAALFAMPVTFAHADTAGEVRARLERWAADFNAGRKAEACDLFSKTLVSDYRGQAEGDFATRCRLIERAIDNPTHSFRYEPAIKEIIVADDLAIVRLDWILTVTPGDVRAVESGLDVFRKEDDGAWRIVRFMGYDQDDGK</sequence>
<dbReference type="RefSeq" id="WP_183398174.1">
    <property type="nucleotide sequence ID" value="NZ_JACIDS010000002.1"/>
</dbReference>
<dbReference type="GO" id="GO:0004769">
    <property type="term" value="F:steroid Delta-isomerase activity"/>
    <property type="evidence" value="ECO:0007669"/>
    <property type="project" value="UniProtKB-EC"/>
</dbReference>
<comment type="caution">
    <text evidence="3">The sequence shown here is derived from an EMBL/GenBank/DDBJ whole genome shotgun (WGS) entry which is preliminary data.</text>
</comment>
<reference evidence="3 4" key="1">
    <citation type="submission" date="2020-08" db="EMBL/GenBank/DDBJ databases">
        <title>Genomic Encyclopedia of Type Strains, Phase IV (KMG-IV): sequencing the most valuable type-strain genomes for metagenomic binning, comparative biology and taxonomic classification.</title>
        <authorList>
            <person name="Goeker M."/>
        </authorList>
    </citation>
    <scope>NUCLEOTIDE SEQUENCE [LARGE SCALE GENOMIC DNA]</scope>
    <source>
        <strain evidence="3 4">DSM 25966</strain>
    </source>
</reference>
<feature type="domain" description="DUF4440" evidence="2">
    <location>
        <begin position="29"/>
        <end position="137"/>
    </location>
</feature>
<evidence type="ECO:0000259" key="2">
    <source>
        <dbReference type="Pfam" id="PF14534"/>
    </source>
</evidence>
<dbReference type="EMBL" id="JACIDS010000002">
    <property type="protein sequence ID" value="MBB3930524.1"/>
    <property type="molecule type" value="Genomic_DNA"/>
</dbReference>
<keyword evidence="4" id="KW-1185">Reference proteome</keyword>
<dbReference type="Pfam" id="PF14534">
    <property type="entry name" value="DUF4440"/>
    <property type="match status" value="1"/>
</dbReference>
<dbReference type="Proteomes" id="UP000553963">
    <property type="component" value="Unassembled WGS sequence"/>
</dbReference>
<dbReference type="AlphaFoldDB" id="A0A840AML6"/>
<keyword evidence="1" id="KW-0732">Signal</keyword>
<evidence type="ECO:0000313" key="3">
    <source>
        <dbReference type="EMBL" id="MBB3930524.1"/>
    </source>
</evidence>
<evidence type="ECO:0000256" key="1">
    <source>
        <dbReference type="SAM" id="SignalP"/>
    </source>
</evidence>
<name>A0A840AML6_9HYPH</name>
<dbReference type="EC" id="5.3.3.1" evidence="3"/>
<dbReference type="SUPFAM" id="SSF54427">
    <property type="entry name" value="NTF2-like"/>
    <property type="match status" value="1"/>
</dbReference>
<proteinExistence type="predicted"/>
<keyword evidence="3" id="KW-0413">Isomerase</keyword>
<protein>
    <submittedName>
        <fullName evidence="3">Steroid delta-isomerase</fullName>
        <ecNumber evidence="3">5.3.3.1</ecNumber>
    </submittedName>
</protein>